<dbReference type="EMBL" id="JAKJXO020000007">
    <property type="protein sequence ID" value="KAL1602728.1"/>
    <property type="molecule type" value="Genomic_DNA"/>
</dbReference>
<evidence type="ECO:0000313" key="3">
    <source>
        <dbReference type="EMBL" id="KAL1602728.1"/>
    </source>
</evidence>
<evidence type="ECO:0000256" key="1">
    <source>
        <dbReference type="SAM" id="MobiDB-lite"/>
    </source>
</evidence>
<protein>
    <submittedName>
        <fullName evidence="3">Uncharacterized protein</fullName>
    </submittedName>
</protein>
<keyword evidence="4" id="KW-1185">Reference proteome</keyword>
<feature type="region of interest" description="Disordered" evidence="1">
    <location>
        <begin position="269"/>
        <end position="304"/>
    </location>
</feature>
<evidence type="ECO:0000313" key="4">
    <source>
        <dbReference type="Proteomes" id="UP001521785"/>
    </source>
</evidence>
<dbReference type="Proteomes" id="UP001521785">
    <property type="component" value="Unassembled WGS sequence"/>
</dbReference>
<gene>
    <name evidence="3" type="ORF">SLS60_006149</name>
</gene>
<organism evidence="3 4">
    <name type="scientific">Paraconiothyrium brasiliense</name>
    <dbReference type="NCBI Taxonomy" id="300254"/>
    <lineage>
        <taxon>Eukaryota</taxon>
        <taxon>Fungi</taxon>
        <taxon>Dikarya</taxon>
        <taxon>Ascomycota</taxon>
        <taxon>Pezizomycotina</taxon>
        <taxon>Dothideomycetes</taxon>
        <taxon>Pleosporomycetidae</taxon>
        <taxon>Pleosporales</taxon>
        <taxon>Massarineae</taxon>
        <taxon>Didymosphaeriaceae</taxon>
        <taxon>Paraconiothyrium</taxon>
    </lineage>
</organism>
<proteinExistence type="predicted"/>
<comment type="caution">
    <text evidence="3">The sequence shown here is derived from an EMBL/GenBank/DDBJ whole genome shotgun (WGS) entry which is preliminary data.</text>
</comment>
<evidence type="ECO:0000256" key="2">
    <source>
        <dbReference type="SAM" id="SignalP"/>
    </source>
</evidence>
<keyword evidence="2" id="KW-0732">Signal</keyword>
<accession>A0ABR3REV1</accession>
<feature type="signal peptide" evidence="2">
    <location>
        <begin position="1"/>
        <end position="22"/>
    </location>
</feature>
<name>A0ABR3REV1_9PLEO</name>
<feature type="compositionally biased region" description="Polar residues" evidence="1">
    <location>
        <begin position="274"/>
        <end position="285"/>
    </location>
</feature>
<sequence>MSLSFASSFSSFGLLLISSVSSNSVSRSLSTRSTGDHDSGTTDTRFAARLVLRSSMRDVARLLLRSNWLFSDGLDGDDDNIDPRREMDSRSREVRFRLSPPLPATIVVVTTFIGNSRWSGSRFSSWSALVRKSDGAVFLLDTGLGFFSVPGGEVLDVFDEFRDLFLGSAGECMKVSVVGVKRAVGTGGGEAGIGGSGSVAGFDLCEGAADDAFDGSRDNGALGLDVRELGVELVLHLSFHLLSVFLIPVPSVEQPLLEDGDGTRWSCRSRDGTEVNSTWEGQRNGTHPLITATRPKHSGPAALD</sequence>
<feature type="chain" id="PRO_5045874082" evidence="2">
    <location>
        <begin position="23"/>
        <end position="304"/>
    </location>
</feature>
<reference evidence="3 4" key="1">
    <citation type="submission" date="2024-02" db="EMBL/GenBank/DDBJ databases">
        <title>De novo assembly and annotation of 12 fungi associated with fruit tree decline syndrome in Ontario, Canada.</title>
        <authorList>
            <person name="Sulman M."/>
            <person name="Ellouze W."/>
            <person name="Ilyukhin E."/>
        </authorList>
    </citation>
    <scope>NUCLEOTIDE SEQUENCE [LARGE SCALE GENOMIC DNA]</scope>
    <source>
        <strain evidence="3 4">M42-189</strain>
    </source>
</reference>